<dbReference type="InterPro" id="IPR036691">
    <property type="entry name" value="Endo/exonu/phosph_ase_sf"/>
</dbReference>
<dbReference type="Gene3D" id="3.60.10.10">
    <property type="entry name" value="Endonuclease/exonuclease/phosphatase"/>
    <property type="match status" value="1"/>
</dbReference>
<dbReference type="Proteomes" id="UP000838412">
    <property type="component" value="Chromosome 7"/>
</dbReference>
<keyword evidence="3" id="KW-1185">Reference proteome</keyword>
<feature type="region of interest" description="Disordered" evidence="1">
    <location>
        <begin position="281"/>
        <end position="311"/>
    </location>
</feature>
<name>A0A8K0EWA1_BRALA</name>
<sequence length="311" mass="36416">MNRRRITVMGPADCRRKGKGCKEIHSNNVLIWSGVEQHQRAKHGVAFILHPDTAKNLTDTAYISERVIRMTIREKDRITNYIYVYAPCNDSYSDQEKDDFFEEVSDSLSQLLSLCAEHDLVIANTLFQHRRSHTQTWYRWNDLITTSQIDFILTRTTRRNRVHDARVIPNAGLDTDHRPVVMWIDGSSTKPHRRKVTPEEQINWHKFRKSMDIQEETRRKVTESLEHIDTNNMTASEAWCTFRDTLLNTVKKACGTKRQKRGQRKATVWWNDEVKEAVKEKKRLAEYPWPDPPPSNKISARPSSSPPPRRP</sequence>
<reference evidence="2" key="1">
    <citation type="submission" date="2022-01" db="EMBL/GenBank/DDBJ databases">
        <authorList>
            <person name="Braso-Vives M."/>
        </authorList>
    </citation>
    <scope>NUCLEOTIDE SEQUENCE</scope>
</reference>
<evidence type="ECO:0000256" key="1">
    <source>
        <dbReference type="SAM" id="MobiDB-lite"/>
    </source>
</evidence>
<gene>
    <name evidence="2" type="primary">Hypp3992</name>
    <name evidence="2" type="ORF">BLAG_LOCUS21614</name>
</gene>
<proteinExistence type="predicted"/>
<evidence type="ECO:0000313" key="2">
    <source>
        <dbReference type="EMBL" id="CAH1268800.1"/>
    </source>
</evidence>
<dbReference type="AlphaFoldDB" id="A0A8K0EWA1"/>
<dbReference type="SUPFAM" id="SSF56219">
    <property type="entry name" value="DNase I-like"/>
    <property type="match status" value="1"/>
</dbReference>
<evidence type="ECO:0000313" key="3">
    <source>
        <dbReference type="Proteomes" id="UP000838412"/>
    </source>
</evidence>
<accession>A0A8K0EWA1</accession>
<organism evidence="2 3">
    <name type="scientific">Branchiostoma lanceolatum</name>
    <name type="common">Common lancelet</name>
    <name type="synonym">Amphioxus lanceolatum</name>
    <dbReference type="NCBI Taxonomy" id="7740"/>
    <lineage>
        <taxon>Eukaryota</taxon>
        <taxon>Metazoa</taxon>
        <taxon>Chordata</taxon>
        <taxon>Cephalochordata</taxon>
        <taxon>Leptocardii</taxon>
        <taxon>Amphioxiformes</taxon>
        <taxon>Branchiostomatidae</taxon>
        <taxon>Branchiostoma</taxon>
    </lineage>
</organism>
<protein>
    <submittedName>
        <fullName evidence="2">Hypp3992 protein</fullName>
    </submittedName>
</protein>
<dbReference type="EMBL" id="OV696692">
    <property type="protein sequence ID" value="CAH1268800.1"/>
    <property type="molecule type" value="Genomic_DNA"/>
</dbReference>
<dbReference type="OrthoDB" id="418748at2759"/>